<dbReference type="AlphaFoldDB" id="Q07YE6"/>
<evidence type="ECO:0000259" key="1">
    <source>
        <dbReference type="Pfam" id="PF20598"/>
    </source>
</evidence>
<name>Q07YE6_SHEFN</name>
<dbReference type="eggNOG" id="ENOG50332RB">
    <property type="taxonomic scope" value="Bacteria"/>
</dbReference>
<sequence length="144" mass="16624">MLGMLKKHTVELCPEVSGKITHNNVPLQNQTVIRSLTYNDDETVEKCVTNSEGMFMFPEKSIKSRLPGNILHETAIRQIIFVEFQDQELLIWFANQREIISPESFSRLMSNLKAELTNAEQVYEFENSEFPASPFRVRSLCVLK</sequence>
<dbReference type="RefSeq" id="WP_011638574.1">
    <property type="nucleotide sequence ID" value="NC_008345.1"/>
</dbReference>
<dbReference type="KEGG" id="sfr:Sfri_3131"/>
<dbReference type="EMBL" id="CP000447">
    <property type="protein sequence ID" value="ABI72968.1"/>
    <property type="molecule type" value="Genomic_DNA"/>
</dbReference>
<dbReference type="GeneID" id="41838509"/>
<reference evidence="2 3" key="1">
    <citation type="submission" date="2006-08" db="EMBL/GenBank/DDBJ databases">
        <title>Complete sequence of Shewanella frigidimarina NCIMB 400.</title>
        <authorList>
            <consortium name="US DOE Joint Genome Institute"/>
            <person name="Copeland A."/>
            <person name="Lucas S."/>
            <person name="Lapidus A."/>
            <person name="Barry K."/>
            <person name="Detter J.C."/>
            <person name="Glavina del Rio T."/>
            <person name="Hammon N."/>
            <person name="Israni S."/>
            <person name="Dalin E."/>
            <person name="Tice H."/>
            <person name="Pitluck S."/>
            <person name="Fredrickson J.K."/>
            <person name="Kolker E."/>
            <person name="McCuel L.A."/>
            <person name="DiChristina T."/>
            <person name="Nealson K.H."/>
            <person name="Newman D."/>
            <person name="Tiedje J.M."/>
            <person name="Zhou J."/>
            <person name="Romine M.F."/>
            <person name="Culley D.E."/>
            <person name="Serres M."/>
            <person name="Chertkov O."/>
            <person name="Brettin T."/>
            <person name="Bruce D."/>
            <person name="Han C."/>
            <person name="Tapia R."/>
            <person name="Gilna P."/>
            <person name="Schmutz J."/>
            <person name="Larimer F."/>
            <person name="Land M."/>
            <person name="Hauser L."/>
            <person name="Kyrpides N."/>
            <person name="Mikhailova N."/>
            <person name="Richardson P."/>
        </authorList>
    </citation>
    <scope>NUCLEOTIDE SEQUENCE [LARGE SCALE GENOMIC DNA]</scope>
    <source>
        <strain evidence="2 3">NCIMB 400</strain>
    </source>
</reference>
<evidence type="ECO:0000313" key="2">
    <source>
        <dbReference type="EMBL" id="ABI72968.1"/>
    </source>
</evidence>
<accession>Q07YE6</accession>
<dbReference type="OrthoDB" id="6313843at2"/>
<dbReference type="Proteomes" id="UP000000684">
    <property type="component" value="Chromosome"/>
</dbReference>
<dbReference type="Pfam" id="PF20598">
    <property type="entry name" value="DUF6795"/>
    <property type="match status" value="1"/>
</dbReference>
<dbReference type="InterPro" id="IPR046474">
    <property type="entry name" value="DUF6795"/>
</dbReference>
<proteinExistence type="predicted"/>
<protein>
    <recommendedName>
        <fullName evidence="1">DUF6795 domain-containing protein</fullName>
    </recommendedName>
</protein>
<keyword evidence="3" id="KW-1185">Reference proteome</keyword>
<feature type="domain" description="DUF6795" evidence="1">
    <location>
        <begin position="16"/>
        <end position="118"/>
    </location>
</feature>
<gene>
    <name evidence="2" type="ordered locus">Sfri_3131</name>
</gene>
<dbReference type="HOGENOM" id="CLU_112021_0_0_6"/>
<evidence type="ECO:0000313" key="3">
    <source>
        <dbReference type="Proteomes" id="UP000000684"/>
    </source>
</evidence>
<organism evidence="2 3">
    <name type="scientific">Shewanella frigidimarina (strain NCIMB 400)</name>
    <dbReference type="NCBI Taxonomy" id="318167"/>
    <lineage>
        <taxon>Bacteria</taxon>
        <taxon>Pseudomonadati</taxon>
        <taxon>Pseudomonadota</taxon>
        <taxon>Gammaproteobacteria</taxon>
        <taxon>Alteromonadales</taxon>
        <taxon>Shewanellaceae</taxon>
        <taxon>Shewanella</taxon>
    </lineage>
</organism>